<dbReference type="InterPro" id="IPR036138">
    <property type="entry name" value="PBP_dimer_sf"/>
</dbReference>
<dbReference type="Gene3D" id="3.90.1310.10">
    <property type="entry name" value="Penicillin-binding protein 2a (Domain 2)"/>
    <property type="match status" value="1"/>
</dbReference>
<dbReference type="Pfam" id="PF00905">
    <property type="entry name" value="Transpeptidase"/>
    <property type="match status" value="1"/>
</dbReference>
<evidence type="ECO:0000256" key="4">
    <source>
        <dbReference type="SAM" id="MobiDB-lite"/>
    </source>
</evidence>
<evidence type="ECO:0000259" key="7">
    <source>
        <dbReference type="Pfam" id="PF03717"/>
    </source>
</evidence>
<dbReference type="GO" id="GO:0005886">
    <property type="term" value="C:plasma membrane"/>
    <property type="evidence" value="ECO:0007669"/>
    <property type="project" value="TreeGrafter"/>
</dbReference>
<reference evidence="8" key="1">
    <citation type="submission" date="2020-11" db="EMBL/GenBank/DDBJ databases">
        <title>Sequencing the genomes of 1000 actinobacteria strains.</title>
        <authorList>
            <person name="Klenk H.-P."/>
        </authorList>
    </citation>
    <scope>NUCLEOTIDE SEQUENCE</scope>
    <source>
        <strain evidence="8">DSM 45356</strain>
    </source>
</reference>
<dbReference type="GO" id="GO:0051301">
    <property type="term" value="P:cell division"/>
    <property type="evidence" value="ECO:0007669"/>
    <property type="project" value="UniProtKB-KW"/>
</dbReference>
<name>A0A8J7GPZ9_9ACTN</name>
<feature type="domain" description="Penicillin-binding protein transpeptidase" evidence="6">
    <location>
        <begin position="441"/>
        <end position="738"/>
    </location>
</feature>
<dbReference type="GO" id="GO:0071555">
    <property type="term" value="P:cell wall organization"/>
    <property type="evidence" value="ECO:0007669"/>
    <property type="project" value="TreeGrafter"/>
</dbReference>
<protein>
    <submittedName>
        <fullName evidence="8">Cell division protein FtsI (Penicillin-binding protein 3)</fullName>
    </submittedName>
</protein>
<dbReference type="PANTHER" id="PTHR30627:SF1">
    <property type="entry name" value="PEPTIDOGLYCAN D,D-TRANSPEPTIDASE FTSI"/>
    <property type="match status" value="1"/>
</dbReference>
<gene>
    <name evidence="8" type="ORF">IW245_007382</name>
</gene>
<evidence type="ECO:0000256" key="5">
    <source>
        <dbReference type="SAM" id="Phobius"/>
    </source>
</evidence>
<sequence length="761" mass="81677">MATDRGRPREQPRDDNVVPLRRDRSSISDARRYTPRGRTLKETGDAENAERPRLRVVADGDTDASAAPRPRRRAEAGREADEATDARRNSGARRRAEDENRSAEPVAHTRDRAAGPRRAADRAADRAARPGTPADRGTGADRSGTGDALRARGTRKAVEPRRDPRPRTPAPPRRLGKLVAFFTTDSTRPSRRKRTADPRRRLRFSVAFLLLLFTVLGGRLIQLQITEAAAFAAQGLSDRLTQLPIPAPRGAILDRDGNVLAHSVEARFVYADPTLITDPSAVADKLYPLLGVSRKDLWTKLQPTKHEDGTTNQYVILQRGIDVPTAERIMGLNLKGIVVPRDTRRELPGSDLAANMVGFTGQDGRGQFGLELAYDKVLYGQDGRREFETSRSGQVIPSGFSRTTPARPGADVRLTLDQDLQFQAQHLLTQGAAKVGAAFACAVVIDVKTGEVLAMASTPTYNAANPQGVPPPDSCTQQVVDPGSVHKAITIGAALQEGVVKPTDTIGVTPSIHKGTLEVKDTHTYTGQLTIPGILAWSSNVGSIHIAEKLGPQKLYEYQKKFGLGAPTGVGLPNEAPGIVADPADWTSESEGSIPIGMGVSTTPLQMAGAYATIANDGLYVQPHLLKATVGPDGKVKQAPKPAQHRVMDANHAQELRTALEAVTTVDSGTGRSAAISGFRVAGKTGTGAFNGNYRQYEVQSFIGMAPAENPRFVAAVFTYTPGKEGSSICGSVFKDVMSFTLRKYGVPPSGVNPPEFVLHG</sequence>
<dbReference type="Gene3D" id="3.30.450.330">
    <property type="match status" value="1"/>
</dbReference>
<dbReference type="SUPFAM" id="SSF56601">
    <property type="entry name" value="beta-lactamase/transpeptidase-like"/>
    <property type="match status" value="1"/>
</dbReference>
<proteinExistence type="inferred from homology"/>
<accession>A0A8J7GPZ9</accession>
<dbReference type="SUPFAM" id="SSF56519">
    <property type="entry name" value="Penicillin binding protein dimerisation domain"/>
    <property type="match status" value="1"/>
</dbReference>
<dbReference type="InterPro" id="IPR005311">
    <property type="entry name" value="PBP_dimer"/>
</dbReference>
<evidence type="ECO:0000256" key="2">
    <source>
        <dbReference type="ARBA" id="ARBA00007171"/>
    </source>
</evidence>
<evidence type="ECO:0000313" key="9">
    <source>
        <dbReference type="Proteomes" id="UP000622552"/>
    </source>
</evidence>
<feature type="compositionally biased region" description="Basic and acidic residues" evidence="4">
    <location>
        <begin position="73"/>
        <end position="128"/>
    </location>
</feature>
<dbReference type="RefSeq" id="WP_267920127.1">
    <property type="nucleotide sequence ID" value="NZ_BONS01000030.1"/>
</dbReference>
<keyword evidence="5" id="KW-1133">Transmembrane helix</keyword>
<dbReference type="Proteomes" id="UP000622552">
    <property type="component" value="Unassembled WGS sequence"/>
</dbReference>
<dbReference type="EMBL" id="JADOUF010000001">
    <property type="protein sequence ID" value="MBG6141188.1"/>
    <property type="molecule type" value="Genomic_DNA"/>
</dbReference>
<dbReference type="InterPro" id="IPR012338">
    <property type="entry name" value="Beta-lactam/transpept-like"/>
</dbReference>
<comment type="caution">
    <text evidence="8">The sequence shown here is derived from an EMBL/GenBank/DDBJ whole genome shotgun (WGS) entry which is preliminary data.</text>
</comment>
<organism evidence="8 9">
    <name type="scientific">Longispora fulva</name>
    <dbReference type="NCBI Taxonomy" id="619741"/>
    <lineage>
        <taxon>Bacteria</taxon>
        <taxon>Bacillati</taxon>
        <taxon>Actinomycetota</taxon>
        <taxon>Actinomycetes</taxon>
        <taxon>Micromonosporales</taxon>
        <taxon>Micromonosporaceae</taxon>
        <taxon>Longispora</taxon>
    </lineage>
</organism>
<dbReference type="InterPro" id="IPR001460">
    <property type="entry name" value="PCN-bd_Tpept"/>
</dbReference>
<feature type="compositionally biased region" description="Basic and acidic residues" evidence="4">
    <location>
        <begin position="1"/>
        <end position="32"/>
    </location>
</feature>
<dbReference type="Gene3D" id="3.40.710.10">
    <property type="entry name" value="DD-peptidase/beta-lactamase superfamily"/>
    <property type="match status" value="1"/>
</dbReference>
<keyword evidence="5" id="KW-0812">Transmembrane</keyword>
<keyword evidence="3 5" id="KW-0472">Membrane</keyword>
<evidence type="ECO:0000313" key="8">
    <source>
        <dbReference type="EMBL" id="MBG6141188.1"/>
    </source>
</evidence>
<dbReference type="Pfam" id="PF03717">
    <property type="entry name" value="PBP_dimer"/>
    <property type="match status" value="1"/>
</dbReference>
<evidence type="ECO:0000259" key="6">
    <source>
        <dbReference type="Pfam" id="PF00905"/>
    </source>
</evidence>
<dbReference type="PANTHER" id="PTHR30627">
    <property type="entry name" value="PEPTIDOGLYCAN D,D-TRANSPEPTIDASE"/>
    <property type="match status" value="1"/>
</dbReference>
<comment type="subcellular location">
    <subcellularLocation>
        <location evidence="1">Membrane</location>
    </subcellularLocation>
</comment>
<keyword evidence="8" id="KW-0132">Cell division</keyword>
<keyword evidence="8" id="KW-0131">Cell cycle</keyword>
<keyword evidence="9" id="KW-1185">Reference proteome</keyword>
<feature type="domain" description="Penicillin-binding protein dimerisation" evidence="7">
    <location>
        <begin position="244"/>
        <end position="397"/>
    </location>
</feature>
<feature type="transmembrane region" description="Helical" evidence="5">
    <location>
        <begin position="202"/>
        <end position="221"/>
    </location>
</feature>
<dbReference type="GO" id="GO:0008658">
    <property type="term" value="F:penicillin binding"/>
    <property type="evidence" value="ECO:0007669"/>
    <property type="project" value="InterPro"/>
</dbReference>
<dbReference type="InterPro" id="IPR050515">
    <property type="entry name" value="Beta-lactam/transpept"/>
</dbReference>
<feature type="compositionally biased region" description="Basic and acidic residues" evidence="4">
    <location>
        <begin position="39"/>
        <end position="58"/>
    </location>
</feature>
<dbReference type="AlphaFoldDB" id="A0A8J7GPZ9"/>
<evidence type="ECO:0000256" key="3">
    <source>
        <dbReference type="ARBA" id="ARBA00023136"/>
    </source>
</evidence>
<feature type="compositionally biased region" description="Basic and acidic residues" evidence="4">
    <location>
        <begin position="156"/>
        <end position="166"/>
    </location>
</feature>
<feature type="region of interest" description="Disordered" evidence="4">
    <location>
        <begin position="1"/>
        <end position="176"/>
    </location>
</feature>
<evidence type="ECO:0000256" key="1">
    <source>
        <dbReference type="ARBA" id="ARBA00004370"/>
    </source>
</evidence>
<comment type="similarity">
    <text evidence="2">Belongs to the transpeptidase family.</text>
</comment>